<accession>A0A2R6RMK0</accession>
<feature type="compositionally biased region" description="Polar residues" evidence="1">
    <location>
        <begin position="332"/>
        <end position="349"/>
    </location>
</feature>
<feature type="compositionally biased region" description="Basic and acidic residues" evidence="1">
    <location>
        <begin position="373"/>
        <end position="383"/>
    </location>
</feature>
<dbReference type="PANTHER" id="PTHR34792">
    <property type="entry name" value="OS02G0121500 PROTEIN"/>
    <property type="match status" value="1"/>
</dbReference>
<dbReference type="EMBL" id="NKQK01000004">
    <property type="protein sequence ID" value="PSS31257.1"/>
    <property type="molecule type" value="Genomic_DNA"/>
</dbReference>
<protein>
    <submittedName>
        <fullName evidence="2">Restriction of telomere capping protein</fullName>
    </submittedName>
</protein>
<feature type="region of interest" description="Disordered" evidence="1">
    <location>
        <begin position="363"/>
        <end position="385"/>
    </location>
</feature>
<keyword evidence="3" id="KW-1185">Reference proteome</keyword>
<comment type="caution">
    <text evidence="2">The sequence shown here is derived from an EMBL/GenBank/DDBJ whole genome shotgun (WGS) entry which is preliminary data.</text>
</comment>
<dbReference type="PANTHER" id="PTHR34792:SF1">
    <property type="entry name" value="OS02G0121500 PROTEIN"/>
    <property type="match status" value="1"/>
</dbReference>
<sequence>MDKSQDVRRGETNRFSPVKRQIIKQYGIDGNGGDSVFPEKLKRERMRKLSVVGKIGSDCEDELRSTTSISKRFKLPRKFFHDSKRVDYASVPRKLRSAMKKRNGESISPLLPGKKPRKDGRMKSRPNEKQEGSEGSPSRPILGLITKDEEEVVQTLYALAEMFPNNDEKNSLDGETGNTQSWPLPAFEDTVVSEKEENSKSLCPSNTAEAANSSLLEVSAQETVDIEPSIRNNIHLHTELDVALSQRNLQAMSMLSPIKPISGTPFYSSVGPSVQSEISIRNGSKRPKHKEAAACDRKPEIEAAAVSSQHEIQYILKERKTSGSALWPGLSSARSDVAGTQGSSLQSSSPTIPAWLGIASSATPPSSLDNDALTDKDSKDPVARKKSWKRCSAHAYICRLIKVLQIAETAPNEDRSLPAQLTPNEGSKQGVLSTAGNQNGVINGVNGAVSVRSIIGSAADKKLLHDQQKASTTSALHTSLKQSFDFLCLSAGGGGVETPNSTNKVGDGLEPWTQLHGPFPPSIPQNHAIMPFSLPPNHFSSASFTHHLPLAAVKQVQIQPPTYLGNPILGPHHLGNSVQQQQQQQWIWTAQQATQYKPVGLPASLVPQWQNGRQESSSAIQYAQSIPQPSYSSLEVLGPKYAPISQQQLQLVAVTSSLPTARDKRQQHHNLSSGYEGNVVSSLSDTALPLQLLCNDRL</sequence>
<name>A0A2R6RMK0_ACTCC</name>
<dbReference type="Gramene" id="PSS31257">
    <property type="protein sequence ID" value="PSS31257"/>
    <property type="gene ID" value="CEY00_Acc04553"/>
</dbReference>
<dbReference type="Proteomes" id="UP000241394">
    <property type="component" value="Chromosome LG4"/>
</dbReference>
<dbReference type="FunCoup" id="A0A2R6RMK0">
    <property type="interactions" value="884"/>
</dbReference>
<evidence type="ECO:0000313" key="2">
    <source>
        <dbReference type="EMBL" id="PSS31257.1"/>
    </source>
</evidence>
<organism evidence="2 3">
    <name type="scientific">Actinidia chinensis var. chinensis</name>
    <name type="common">Chinese soft-hair kiwi</name>
    <dbReference type="NCBI Taxonomy" id="1590841"/>
    <lineage>
        <taxon>Eukaryota</taxon>
        <taxon>Viridiplantae</taxon>
        <taxon>Streptophyta</taxon>
        <taxon>Embryophyta</taxon>
        <taxon>Tracheophyta</taxon>
        <taxon>Spermatophyta</taxon>
        <taxon>Magnoliopsida</taxon>
        <taxon>eudicotyledons</taxon>
        <taxon>Gunneridae</taxon>
        <taxon>Pentapetalae</taxon>
        <taxon>asterids</taxon>
        <taxon>Ericales</taxon>
        <taxon>Actinidiaceae</taxon>
        <taxon>Actinidia</taxon>
    </lineage>
</organism>
<dbReference type="OrthoDB" id="778649at2759"/>
<feature type="compositionally biased region" description="Basic and acidic residues" evidence="1">
    <location>
        <begin position="119"/>
        <end position="132"/>
    </location>
</feature>
<evidence type="ECO:0000256" key="1">
    <source>
        <dbReference type="SAM" id="MobiDB-lite"/>
    </source>
</evidence>
<feature type="region of interest" description="Disordered" evidence="1">
    <location>
        <begin position="330"/>
        <end position="349"/>
    </location>
</feature>
<proteinExistence type="predicted"/>
<dbReference type="InterPro" id="IPR040305">
    <property type="entry name" value="At1g75730-like"/>
</dbReference>
<feature type="region of interest" description="Disordered" evidence="1">
    <location>
        <begin position="90"/>
        <end position="143"/>
    </location>
</feature>
<gene>
    <name evidence="2" type="ORF">CEY00_Acc04553</name>
</gene>
<reference evidence="3" key="2">
    <citation type="journal article" date="2018" name="BMC Genomics">
        <title>A manually annotated Actinidia chinensis var. chinensis (kiwifruit) genome highlights the challenges associated with draft genomes and gene prediction in plants.</title>
        <authorList>
            <person name="Pilkington S.M."/>
            <person name="Crowhurst R."/>
            <person name="Hilario E."/>
            <person name="Nardozza S."/>
            <person name="Fraser L."/>
            <person name="Peng Y."/>
            <person name="Gunaseelan K."/>
            <person name="Simpson R."/>
            <person name="Tahir J."/>
            <person name="Deroles S.C."/>
            <person name="Templeton K."/>
            <person name="Luo Z."/>
            <person name="Davy M."/>
            <person name="Cheng C."/>
            <person name="McNeilage M."/>
            <person name="Scaglione D."/>
            <person name="Liu Y."/>
            <person name="Zhang Q."/>
            <person name="Datson P."/>
            <person name="De Silva N."/>
            <person name="Gardiner S.E."/>
            <person name="Bassett H."/>
            <person name="Chagne D."/>
            <person name="McCallum J."/>
            <person name="Dzierzon H."/>
            <person name="Deng C."/>
            <person name="Wang Y.Y."/>
            <person name="Barron L."/>
            <person name="Manako K."/>
            <person name="Bowen J."/>
            <person name="Foster T.M."/>
            <person name="Erridge Z.A."/>
            <person name="Tiffin H."/>
            <person name="Waite C.N."/>
            <person name="Davies K.M."/>
            <person name="Grierson E.P."/>
            <person name="Laing W.A."/>
            <person name="Kirk R."/>
            <person name="Chen X."/>
            <person name="Wood M."/>
            <person name="Montefiori M."/>
            <person name="Brummell D.A."/>
            <person name="Schwinn K.E."/>
            <person name="Catanach A."/>
            <person name="Fullerton C."/>
            <person name="Li D."/>
            <person name="Meiyalaghan S."/>
            <person name="Nieuwenhuizen N."/>
            <person name="Read N."/>
            <person name="Prakash R."/>
            <person name="Hunter D."/>
            <person name="Zhang H."/>
            <person name="McKenzie M."/>
            <person name="Knabel M."/>
            <person name="Harris A."/>
            <person name="Allan A.C."/>
            <person name="Gleave A."/>
            <person name="Chen A."/>
            <person name="Janssen B.J."/>
            <person name="Plunkett B."/>
            <person name="Ampomah-Dwamena C."/>
            <person name="Voogd C."/>
            <person name="Leif D."/>
            <person name="Lafferty D."/>
            <person name="Souleyre E.J.F."/>
            <person name="Varkonyi-Gasic E."/>
            <person name="Gambi F."/>
            <person name="Hanley J."/>
            <person name="Yao J.L."/>
            <person name="Cheung J."/>
            <person name="David K.M."/>
            <person name="Warren B."/>
            <person name="Marsh K."/>
            <person name="Snowden K.C."/>
            <person name="Lin-Wang K."/>
            <person name="Brian L."/>
            <person name="Martinez-Sanchez M."/>
            <person name="Wang M."/>
            <person name="Ileperuma N."/>
            <person name="Macnee N."/>
            <person name="Campin R."/>
            <person name="McAtee P."/>
            <person name="Drummond R.S.M."/>
            <person name="Espley R.V."/>
            <person name="Ireland H.S."/>
            <person name="Wu R."/>
            <person name="Atkinson R.G."/>
            <person name="Karunairetnam S."/>
            <person name="Bulley S."/>
            <person name="Chunkath S."/>
            <person name="Hanley Z."/>
            <person name="Storey R."/>
            <person name="Thrimawithana A.H."/>
            <person name="Thomson S."/>
            <person name="David C."/>
            <person name="Testolin R."/>
            <person name="Huang H."/>
            <person name="Hellens R.P."/>
            <person name="Schaffer R.J."/>
        </authorList>
    </citation>
    <scope>NUCLEOTIDE SEQUENCE [LARGE SCALE GENOMIC DNA]</scope>
    <source>
        <strain evidence="3">cv. Red5</strain>
    </source>
</reference>
<evidence type="ECO:0000313" key="3">
    <source>
        <dbReference type="Proteomes" id="UP000241394"/>
    </source>
</evidence>
<dbReference type="InParanoid" id="A0A2R6RMK0"/>
<reference evidence="2 3" key="1">
    <citation type="submission" date="2017-07" db="EMBL/GenBank/DDBJ databases">
        <title>An improved, manually edited Actinidia chinensis var. chinensis (kiwifruit) genome highlights the challenges associated with draft genomes and gene prediction in plants.</title>
        <authorList>
            <person name="Pilkington S."/>
            <person name="Crowhurst R."/>
            <person name="Hilario E."/>
            <person name="Nardozza S."/>
            <person name="Fraser L."/>
            <person name="Peng Y."/>
            <person name="Gunaseelan K."/>
            <person name="Simpson R."/>
            <person name="Tahir J."/>
            <person name="Deroles S."/>
            <person name="Templeton K."/>
            <person name="Luo Z."/>
            <person name="Davy M."/>
            <person name="Cheng C."/>
            <person name="Mcneilage M."/>
            <person name="Scaglione D."/>
            <person name="Liu Y."/>
            <person name="Zhang Q."/>
            <person name="Datson P."/>
            <person name="De Silva N."/>
            <person name="Gardiner S."/>
            <person name="Bassett H."/>
            <person name="Chagne D."/>
            <person name="Mccallum J."/>
            <person name="Dzierzon H."/>
            <person name="Deng C."/>
            <person name="Wang Y.-Y."/>
            <person name="Barron N."/>
            <person name="Manako K."/>
            <person name="Bowen J."/>
            <person name="Foster T."/>
            <person name="Erridge Z."/>
            <person name="Tiffin H."/>
            <person name="Waite C."/>
            <person name="Davies K."/>
            <person name="Grierson E."/>
            <person name="Laing W."/>
            <person name="Kirk R."/>
            <person name="Chen X."/>
            <person name="Wood M."/>
            <person name="Montefiori M."/>
            <person name="Brummell D."/>
            <person name="Schwinn K."/>
            <person name="Catanach A."/>
            <person name="Fullerton C."/>
            <person name="Li D."/>
            <person name="Meiyalaghan S."/>
            <person name="Nieuwenhuizen N."/>
            <person name="Read N."/>
            <person name="Prakash R."/>
            <person name="Hunter D."/>
            <person name="Zhang H."/>
            <person name="Mckenzie M."/>
            <person name="Knabel M."/>
            <person name="Harris A."/>
            <person name="Allan A."/>
            <person name="Chen A."/>
            <person name="Janssen B."/>
            <person name="Plunkett B."/>
            <person name="Dwamena C."/>
            <person name="Voogd C."/>
            <person name="Leif D."/>
            <person name="Lafferty D."/>
            <person name="Souleyre E."/>
            <person name="Varkonyi-Gasic E."/>
            <person name="Gambi F."/>
            <person name="Hanley J."/>
            <person name="Yao J.-L."/>
            <person name="Cheung J."/>
            <person name="David K."/>
            <person name="Warren B."/>
            <person name="Marsh K."/>
            <person name="Snowden K."/>
            <person name="Lin-Wang K."/>
            <person name="Brian L."/>
            <person name="Martinez-Sanchez M."/>
            <person name="Wang M."/>
            <person name="Ileperuma N."/>
            <person name="Macnee N."/>
            <person name="Campin R."/>
            <person name="Mcatee P."/>
            <person name="Drummond R."/>
            <person name="Espley R."/>
            <person name="Ireland H."/>
            <person name="Wu R."/>
            <person name="Atkinson R."/>
            <person name="Karunairetnam S."/>
            <person name="Bulley S."/>
            <person name="Chunkath S."/>
            <person name="Hanley Z."/>
            <person name="Storey R."/>
            <person name="Thrimawithana A."/>
            <person name="Thomson S."/>
            <person name="David C."/>
            <person name="Testolin R."/>
        </authorList>
    </citation>
    <scope>NUCLEOTIDE SEQUENCE [LARGE SCALE GENOMIC DNA]</scope>
    <source>
        <strain evidence="3">cv. Red5</strain>
        <tissue evidence="2">Young leaf</tissue>
    </source>
</reference>
<dbReference type="AlphaFoldDB" id="A0A2R6RMK0"/>
<dbReference type="OMA" id="DCEMGCD"/>